<keyword evidence="2" id="KW-0488">Methylation</keyword>
<proteinExistence type="predicted"/>
<accession>A0A1F6WAE1</accession>
<dbReference type="GO" id="GO:0015627">
    <property type="term" value="C:type II protein secretion system complex"/>
    <property type="evidence" value="ECO:0007669"/>
    <property type="project" value="InterPro"/>
</dbReference>
<gene>
    <name evidence="6" type="ORF">A3F19_00365</name>
</gene>
<dbReference type="EMBL" id="MFUJ01000037">
    <property type="protein sequence ID" value="OGI78839.1"/>
    <property type="molecule type" value="Genomic_DNA"/>
</dbReference>
<dbReference type="PANTHER" id="PTHR30093">
    <property type="entry name" value="GENERAL SECRETION PATHWAY PROTEIN G"/>
    <property type="match status" value="1"/>
</dbReference>
<protein>
    <submittedName>
        <fullName evidence="6">Uncharacterized protein</fullName>
    </submittedName>
</protein>
<dbReference type="InterPro" id="IPR012902">
    <property type="entry name" value="N_methyl_site"/>
</dbReference>
<dbReference type="NCBIfam" id="TIGR02532">
    <property type="entry name" value="IV_pilin_GFxxxE"/>
    <property type="match status" value="1"/>
</dbReference>
<reference evidence="6 7" key="1">
    <citation type="journal article" date="2016" name="Nat. Commun.">
        <title>Thousands of microbial genomes shed light on interconnected biogeochemical processes in an aquifer system.</title>
        <authorList>
            <person name="Anantharaman K."/>
            <person name="Brown C.T."/>
            <person name="Hug L.A."/>
            <person name="Sharon I."/>
            <person name="Castelle C.J."/>
            <person name="Probst A.J."/>
            <person name="Thomas B.C."/>
            <person name="Singh A."/>
            <person name="Wilkins M.J."/>
            <person name="Karaoz U."/>
            <person name="Brodie E.L."/>
            <person name="Williams K.H."/>
            <person name="Hubbard S.S."/>
            <person name="Banfield J.F."/>
        </authorList>
    </citation>
    <scope>NUCLEOTIDE SEQUENCE [LARGE SCALE GENOMIC DNA]</scope>
</reference>
<dbReference type="InterPro" id="IPR045584">
    <property type="entry name" value="Pilin-like"/>
</dbReference>
<name>A0A1F6WAE1_9BACT</name>
<dbReference type="AlphaFoldDB" id="A0A1F6WAE1"/>
<dbReference type="SUPFAM" id="SSF54523">
    <property type="entry name" value="Pili subunits"/>
    <property type="match status" value="1"/>
</dbReference>
<sequence>MNFKKGFTLIELLVVVAIIGILASVVLASLNTARSKGANAAIKANLANIRAQAELVYDGAAPNSYDTVCNGTQDANIAKALAAAHTTSGASGAIVLTYTTAQIISTSNCHATSAAWAISTPLKAPEGPLLYWCVDSLGTSTGRVSPLAASTAACPAT</sequence>
<dbReference type="Gene3D" id="3.30.700.10">
    <property type="entry name" value="Glycoprotein, Type 4 Pilin"/>
    <property type="match status" value="1"/>
</dbReference>
<dbReference type="Proteomes" id="UP000177052">
    <property type="component" value="Unassembled WGS sequence"/>
</dbReference>
<comment type="caution">
    <text evidence="6">The sequence shown here is derived from an EMBL/GenBank/DDBJ whole genome shotgun (WGS) entry which is preliminary data.</text>
</comment>
<keyword evidence="3" id="KW-0812">Transmembrane</keyword>
<evidence type="ECO:0000256" key="2">
    <source>
        <dbReference type="ARBA" id="ARBA00022481"/>
    </source>
</evidence>
<evidence type="ECO:0000313" key="6">
    <source>
        <dbReference type="EMBL" id="OGI78839.1"/>
    </source>
</evidence>
<dbReference type="GO" id="GO:0015628">
    <property type="term" value="P:protein secretion by the type II secretion system"/>
    <property type="evidence" value="ECO:0007669"/>
    <property type="project" value="InterPro"/>
</dbReference>
<keyword evidence="5" id="KW-0472">Membrane</keyword>
<dbReference type="GO" id="GO:0016020">
    <property type="term" value="C:membrane"/>
    <property type="evidence" value="ECO:0007669"/>
    <property type="project" value="UniProtKB-SubCell"/>
</dbReference>
<evidence type="ECO:0000256" key="4">
    <source>
        <dbReference type="ARBA" id="ARBA00022989"/>
    </source>
</evidence>
<dbReference type="PROSITE" id="PS00409">
    <property type="entry name" value="PROKAR_NTER_METHYL"/>
    <property type="match status" value="1"/>
</dbReference>
<evidence type="ECO:0000256" key="1">
    <source>
        <dbReference type="ARBA" id="ARBA00004167"/>
    </source>
</evidence>
<comment type="subcellular location">
    <subcellularLocation>
        <location evidence="1">Membrane</location>
        <topology evidence="1">Single-pass membrane protein</topology>
    </subcellularLocation>
</comment>
<evidence type="ECO:0000313" key="7">
    <source>
        <dbReference type="Proteomes" id="UP000177052"/>
    </source>
</evidence>
<dbReference type="PRINTS" id="PR00885">
    <property type="entry name" value="BCTERIALGSPH"/>
</dbReference>
<dbReference type="Pfam" id="PF07963">
    <property type="entry name" value="N_methyl"/>
    <property type="match status" value="1"/>
</dbReference>
<evidence type="ECO:0000256" key="3">
    <source>
        <dbReference type="ARBA" id="ARBA00022692"/>
    </source>
</evidence>
<keyword evidence="4" id="KW-1133">Transmembrane helix</keyword>
<dbReference type="InterPro" id="IPR002416">
    <property type="entry name" value="T2SS_protein-GspH"/>
</dbReference>
<evidence type="ECO:0000256" key="5">
    <source>
        <dbReference type="ARBA" id="ARBA00023136"/>
    </source>
</evidence>
<dbReference type="PANTHER" id="PTHR30093:SF44">
    <property type="entry name" value="TYPE II SECRETION SYSTEM CORE PROTEIN G"/>
    <property type="match status" value="1"/>
</dbReference>
<organism evidence="6 7">
    <name type="scientific">Candidatus Nomurabacteria bacterium RIFCSPHIGHO2_12_FULL_37_29</name>
    <dbReference type="NCBI Taxonomy" id="1801759"/>
    <lineage>
        <taxon>Bacteria</taxon>
        <taxon>Candidatus Nomuraibacteriota</taxon>
    </lineage>
</organism>